<comment type="caution">
    <text evidence="8">The sequence shown here is derived from an EMBL/GenBank/DDBJ whole genome shotgun (WGS) entry which is preliminary data.</text>
</comment>
<evidence type="ECO:0000313" key="8">
    <source>
        <dbReference type="EMBL" id="KAF6213076.1"/>
    </source>
</evidence>
<dbReference type="OrthoDB" id="10257284at2759"/>
<keyword evidence="4" id="KW-0732">Signal</keyword>
<reference evidence="8" key="1">
    <citation type="journal article" date="2021" name="Mol. Ecol. Resour.">
        <title>Apolygus lucorum genome provides insights into omnivorousness and mesophyll feeding.</title>
        <authorList>
            <person name="Liu Y."/>
            <person name="Liu H."/>
            <person name="Wang H."/>
            <person name="Huang T."/>
            <person name="Liu B."/>
            <person name="Yang B."/>
            <person name="Yin L."/>
            <person name="Li B."/>
            <person name="Zhang Y."/>
            <person name="Zhang S."/>
            <person name="Jiang F."/>
            <person name="Zhang X."/>
            <person name="Ren Y."/>
            <person name="Wang B."/>
            <person name="Wang S."/>
            <person name="Lu Y."/>
            <person name="Wu K."/>
            <person name="Fan W."/>
            <person name="Wang G."/>
        </authorList>
    </citation>
    <scope>NUCLEOTIDE SEQUENCE</scope>
    <source>
        <strain evidence="8">12Hb</strain>
    </source>
</reference>
<dbReference type="GO" id="GO:0003993">
    <property type="term" value="F:acid phosphatase activity"/>
    <property type="evidence" value="ECO:0007669"/>
    <property type="project" value="UniProtKB-EC"/>
</dbReference>
<dbReference type="InterPro" id="IPR033379">
    <property type="entry name" value="Acid_Pase_AS"/>
</dbReference>
<gene>
    <name evidence="8" type="ORF">GE061_010790</name>
</gene>
<evidence type="ECO:0000256" key="3">
    <source>
        <dbReference type="ARBA" id="ARBA00012646"/>
    </source>
</evidence>
<protein>
    <recommendedName>
        <fullName evidence="3">acid phosphatase</fullName>
        <ecNumber evidence="3">3.1.3.2</ecNumber>
    </recommendedName>
</protein>
<dbReference type="InterPro" id="IPR000560">
    <property type="entry name" value="His_Pase_clade-2"/>
</dbReference>
<dbReference type="Pfam" id="PF00328">
    <property type="entry name" value="His_Phos_2"/>
    <property type="match status" value="1"/>
</dbReference>
<dbReference type="InterPro" id="IPR029033">
    <property type="entry name" value="His_PPase_superfam"/>
</dbReference>
<dbReference type="PROSITE" id="PS00778">
    <property type="entry name" value="HIS_ACID_PHOSPHAT_2"/>
    <property type="match status" value="1"/>
</dbReference>
<proteinExistence type="inferred from homology"/>
<dbReference type="EMBL" id="WIXP02000003">
    <property type="protein sequence ID" value="KAF6213076.1"/>
    <property type="molecule type" value="Genomic_DNA"/>
</dbReference>
<evidence type="ECO:0000313" key="9">
    <source>
        <dbReference type="Proteomes" id="UP000466442"/>
    </source>
</evidence>
<dbReference type="EC" id="3.1.3.2" evidence="3"/>
<comment type="similarity">
    <text evidence="2">Belongs to the histidine acid phosphatase family.</text>
</comment>
<evidence type="ECO:0000256" key="1">
    <source>
        <dbReference type="ARBA" id="ARBA00000032"/>
    </source>
</evidence>
<dbReference type="SUPFAM" id="SSF53254">
    <property type="entry name" value="Phosphoglycerate mutase-like"/>
    <property type="match status" value="1"/>
</dbReference>
<evidence type="ECO:0000256" key="6">
    <source>
        <dbReference type="ARBA" id="ARBA00023157"/>
    </source>
</evidence>
<comment type="catalytic activity">
    <reaction evidence="1">
        <text>a phosphate monoester + H2O = an alcohol + phosphate</text>
        <dbReference type="Rhea" id="RHEA:15017"/>
        <dbReference type="ChEBI" id="CHEBI:15377"/>
        <dbReference type="ChEBI" id="CHEBI:30879"/>
        <dbReference type="ChEBI" id="CHEBI:43474"/>
        <dbReference type="ChEBI" id="CHEBI:67140"/>
        <dbReference type="EC" id="3.1.3.2"/>
    </reaction>
</comment>
<dbReference type="AlphaFoldDB" id="A0A6A4IRU5"/>
<evidence type="ECO:0000256" key="2">
    <source>
        <dbReference type="ARBA" id="ARBA00005375"/>
    </source>
</evidence>
<evidence type="ECO:0000256" key="5">
    <source>
        <dbReference type="ARBA" id="ARBA00022801"/>
    </source>
</evidence>
<evidence type="ECO:0000256" key="4">
    <source>
        <dbReference type="ARBA" id="ARBA00022729"/>
    </source>
</evidence>
<dbReference type="InterPro" id="IPR050645">
    <property type="entry name" value="Histidine_acid_phosphatase"/>
</dbReference>
<keyword evidence="6" id="KW-1015">Disulfide bond</keyword>
<dbReference type="Gene3D" id="3.40.50.1240">
    <property type="entry name" value="Phosphoglycerate mutase-like"/>
    <property type="match status" value="1"/>
</dbReference>
<dbReference type="PANTHER" id="PTHR11567">
    <property type="entry name" value="ACID PHOSPHATASE-RELATED"/>
    <property type="match status" value="1"/>
</dbReference>
<name>A0A6A4IRU5_APOLU</name>
<sequence>MVYLPLIETRFKMSSLRWILILLVVVFLLPPGYACDSYDEWADSYGRVEHVSMFFRHGIRTPLGMYPTNPHGDPAVWPSGYGELTKEGVRQHYVLGSWLGERYSDLLPPNRNYNQSVITVLSSQIDRCIMSAAANMAGMFPLSRERNWGGINWYPVPIHSIPIESDNLIQLTRPCKKYEAELLKFTTSEEYRQILDRFTDVLEFTKLMSGLEMNVDRFMQLYDTLYIESLYGLLLPRWTREIYPHAMVELVGIGFALPTWTESLKRLKCGFLLKTLLEKMKGKLNGTLLENISVYSGHDSTIACLLNSMGIFDFDLPPFASSVLLELRRTPGCEPVLMIFYKKSPDLRNDPKPLCLPGCPFACPLSTLEALWAPLLVQDWDKECEV</sequence>
<dbReference type="CDD" id="cd07061">
    <property type="entry name" value="HP_HAP_like"/>
    <property type="match status" value="1"/>
</dbReference>
<organism evidence="8 9">
    <name type="scientific">Apolygus lucorum</name>
    <name type="common">Small green plant bug</name>
    <name type="synonym">Lygocoris lucorum</name>
    <dbReference type="NCBI Taxonomy" id="248454"/>
    <lineage>
        <taxon>Eukaryota</taxon>
        <taxon>Metazoa</taxon>
        <taxon>Ecdysozoa</taxon>
        <taxon>Arthropoda</taxon>
        <taxon>Hexapoda</taxon>
        <taxon>Insecta</taxon>
        <taxon>Pterygota</taxon>
        <taxon>Neoptera</taxon>
        <taxon>Paraneoptera</taxon>
        <taxon>Hemiptera</taxon>
        <taxon>Heteroptera</taxon>
        <taxon>Panheteroptera</taxon>
        <taxon>Cimicomorpha</taxon>
        <taxon>Miridae</taxon>
        <taxon>Mirini</taxon>
        <taxon>Apolygus</taxon>
    </lineage>
</organism>
<evidence type="ECO:0000256" key="7">
    <source>
        <dbReference type="ARBA" id="ARBA00023180"/>
    </source>
</evidence>
<dbReference type="Proteomes" id="UP000466442">
    <property type="component" value="Unassembled WGS sequence"/>
</dbReference>
<keyword evidence="9" id="KW-1185">Reference proteome</keyword>
<accession>A0A6A4IRU5</accession>
<keyword evidence="7" id="KW-0325">Glycoprotein</keyword>
<keyword evidence="5" id="KW-0378">Hydrolase</keyword>
<dbReference type="PANTHER" id="PTHR11567:SF211">
    <property type="entry name" value="PROSTATIC ACID PHOSPHATASE"/>
    <property type="match status" value="1"/>
</dbReference>